<organism evidence="2 3">
    <name type="scientific">Pseudonocardia abyssalis</name>
    <dbReference type="NCBI Taxonomy" id="2792008"/>
    <lineage>
        <taxon>Bacteria</taxon>
        <taxon>Bacillati</taxon>
        <taxon>Actinomycetota</taxon>
        <taxon>Actinomycetes</taxon>
        <taxon>Pseudonocardiales</taxon>
        <taxon>Pseudonocardiaceae</taxon>
        <taxon>Pseudonocardia</taxon>
    </lineage>
</organism>
<comment type="caution">
    <text evidence="2">The sequence shown here is derived from an EMBL/GenBank/DDBJ whole genome shotgun (WGS) entry which is preliminary data.</text>
</comment>
<evidence type="ECO:0000313" key="3">
    <source>
        <dbReference type="Proteomes" id="UP000694287"/>
    </source>
</evidence>
<evidence type="ECO:0000313" key="2">
    <source>
        <dbReference type="EMBL" id="MBW0133149.1"/>
    </source>
</evidence>
<gene>
    <name evidence="2" type="ORF">I4I81_02605</name>
</gene>
<keyword evidence="1" id="KW-1133">Transmembrane helix</keyword>
<feature type="transmembrane region" description="Helical" evidence="1">
    <location>
        <begin position="26"/>
        <end position="45"/>
    </location>
</feature>
<accession>A0ABS6ULP7</accession>
<keyword evidence="1" id="KW-0812">Transmembrane</keyword>
<dbReference type="RefSeq" id="WP_218603309.1">
    <property type="nucleotide sequence ID" value="NZ_JADQDJ010000119.1"/>
</dbReference>
<protein>
    <submittedName>
        <fullName evidence="2">LPXTG cell wall anchor domain-containing protein</fullName>
    </submittedName>
</protein>
<sequence length="55" mass="6017">MIAFLAVLLVIWLVVAVIGAIIEGLFWLTVLGAVLFLATGGYLYLKRRSGPRSVR</sequence>
<keyword evidence="1" id="KW-0472">Membrane</keyword>
<reference evidence="2 3" key="1">
    <citation type="submission" date="2020-11" db="EMBL/GenBank/DDBJ databases">
        <title>Pseudonocardia abyssalis sp. nov. and Pseudonocardia oceani sp. nov., description and phylogenomic analysis of two novel actinomycetes isolated from the deep Southern Ocean.</title>
        <authorList>
            <person name="Parra J."/>
        </authorList>
    </citation>
    <scope>NUCLEOTIDE SEQUENCE [LARGE SCALE GENOMIC DNA]</scope>
    <source>
        <strain evidence="2 3">KRD-168</strain>
    </source>
</reference>
<dbReference type="Proteomes" id="UP000694287">
    <property type="component" value="Unassembled WGS sequence"/>
</dbReference>
<dbReference type="EMBL" id="JADQDK010000001">
    <property type="protein sequence ID" value="MBW0133149.1"/>
    <property type="molecule type" value="Genomic_DNA"/>
</dbReference>
<evidence type="ECO:0000256" key="1">
    <source>
        <dbReference type="SAM" id="Phobius"/>
    </source>
</evidence>
<keyword evidence="3" id="KW-1185">Reference proteome</keyword>
<dbReference type="NCBIfam" id="TIGR01167">
    <property type="entry name" value="LPXTG_anchor"/>
    <property type="match status" value="1"/>
</dbReference>
<name>A0ABS6ULP7_9PSEU</name>
<proteinExistence type="predicted"/>